<dbReference type="Proteomes" id="UP000694044">
    <property type="component" value="Unassembled WGS sequence"/>
</dbReference>
<sequence length="163" mass="17135">MTPLQDPGTSIVPLDCLRTRAAGLRRMRLHALVRLRRRPRAGMPTAQRFQGATRMSSPPSPERRDFGDLRDARAWVSSPVDGLATDCSAAGVVSKLTGFWSASPGGADMATDCSAARAASVLAAKVVRGSTYRVPAFPEEAGGAAVGWEPTDVSSWLPAAGVT</sequence>
<organism evidence="2 3">
    <name type="scientific">Phytophthora pseudosyringae</name>
    <dbReference type="NCBI Taxonomy" id="221518"/>
    <lineage>
        <taxon>Eukaryota</taxon>
        <taxon>Sar</taxon>
        <taxon>Stramenopiles</taxon>
        <taxon>Oomycota</taxon>
        <taxon>Peronosporomycetes</taxon>
        <taxon>Peronosporales</taxon>
        <taxon>Peronosporaceae</taxon>
        <taxon>Phytophthora</taxon>
    </lineage>
</organism>
<comment type="caution">
    <text evidence="2">The sequence shown here is derived from an EMBL/GenBank/DDBJ whole genome shotgun (WGS) entry which is preliminary data.</text>
</comment>
<evidence type="ECO:0000313" key="2">
    <source>
        <dbReference type="EMBL" id="KAG7375723.1"/>
    </source>
</evidence>
<proteinExistence type="predicted"/>
<keyword evidence="3" id="KW-1185">Reference proteome</keyword>
<feature type="compositionally biased region" description="Polar residues" evidence="1">
    <location>
        <begin position="47"/>
        <end position="57"/>
    </location>
</feature>
<protein>
    <submittedName>
        <fullName evidence="2">Uncharacterized protein</fullName>
    </submittedName>
</protein>
<dbReference type="AlphaFoldDB" id="A0A8T1V5T5"/>
<name>A0A8T1V5T5_9STRA</name>
<reference evidence="2" key="1">
    <citation type="submission" date="2021-02" db="EMBL/GenBank/DDBJ databases">
        <authorList>
            <person name="Palmer J.M."/>
        </authorList>
    </citation>
    <scope>NUCLEOTIDE SEQUENCE</scope>
    <source>
        <strain evidence="2">SCRP734</strain>
    </source>
</reference>
<evidence type="ECO:0000256" key="1">
    <source>
        <dbReference type="SAM" id="MobiDB-lite"/>
    </source>
</evidence>
<gene>
    <name evidence="2" type="ORF">PHYPSEUDO_015453</name>
</gene>
<accession>A0A8T1V5T5</accession>
<dbReference type="EMBL" id="JAGDFM010000960">
    <property type="protein sequence ID" value="KAG7375723.1"/>
    <property type="molecule type" value="Genomic_DNA"/>
</dbReference>
<feature type="region of interest" description="Disordered" evidence="1">
    <location>
        <begin position="45"/>
        <end position="66"/>
    </location>
</feature>
<evidence type="ECO:0000313" key="3">
    <source>
        <dbReference type="Proteomes" id="UP000694044"/>
    </source>
</evidence>